<name>A0ABM7N5J5_ERWRD</name>
<evidence type="ECO:0000313" key="3">
    <source>
        <dbReference type="Proteomes" id="UP000677515"/>
    </source>
</evidence>
<sequence>MELKRMLSGITLLTGMVLSTAVPASTQATLQIRGTIQPASCDIHFDGGGILDWQQISAASLSSSKSTPLATKNIKLNISCETPTLFAVRARDIAEKAGEAKIDGKAAETSFSLGATEAGKNIGAYRIHTPADRSMVDGHPMQKLTLSADEGKSWAEAKGSVLWKYQGEELVSFTSDMLRVPIPAKNVVFDINVTPWVVALDTLGTSDEVTIAGSATFDIVYL</sequence>
<organism evidence="2 3">
    <name type="scientific">Erwinia rhapontici</name>
    <name type="common">Pectobacterium rhapontici</name>
    <dbReference type="NCBI Taxonomy" id="55212"/>
    <lineage>
        <taxon>Bacteria</taxon>
        <taxon>Pseudomonadati</taxon>
        <taxon>Pseudomonadota</taxon>
        <taxon>Gammaproteobacteria</taxon>
        <taxon>Enterobacterales</taxon>
        <taxon>Erwiniaceae</taxon>
        <taxon>Erwinia</taxon>
    </lineage>
</organism>
<evidence type="ECO:0008006" key="4">
    <source>
        <dbReference type="Google" id="ProtNLM"/>
    </source>
</evidence>
<gene>
    <name evidence="2" type="ORF">ERHA53_41020</name>
</gene>
<dbReference type="RefSeq" id="WP_133842532.1">
    <property type="nucleotide sequence ID" value="NZ_AP024329.1"/>
</dbReference>
<dbReference type="InterPro" id="IPR010546">
    <property type="entry name" value="DUF1120"/>
</dbReference>
<feature type="chain" id="PRO_5047198215" description="Type 1 fimbria pilin" evidence="1">
    <location>
        <begin position="25"/>
        <end position="222"/>
    </location>
</feature>
<reference evidence="2 3" key="1">
    <citation type="submission" date="2021-01" db="EMBL/GenBank/DDBJ databases">
        <title>Complete genome sequence of Erwinia rhapontici MAFF 311153.</title>
        <authorList>
            <person name="Morohoshi T."/>
            <person name="Someya N."/>
        </authorList>
    </citation>
    <scope>NUCLEOTIDE SEQUENCE [LARGE SCALE GENOMIC DNA]</scope>
    <source>
        <strain evidence="2 3">MAFF 311153</strain>
    </source>
</reference>
<dbReference type="Pfam" id="PF06551">
    <property type="entry name" value="DUF1120"/>
    <property type="match status" value="1"/>
</dbReference>
<keyword evidence="1" id="KW-0732">Signal</keyword>
<proteinExistence type="predicted"/>
<evidence type="ECO:0000313" key="2">
    <source>
        <dbReference type="EMBL" id="BCQ36759.1"/>
    </source>
</evidence>
<keyword evidence="3" id="KW-1185">Reference proteome</keyword>
<feature type="signal peptide" evidence="1">
    <location>
        <begin position="1"/>
        <end position="24"/>
    </location>
</feature>
<accession>A0ABM7N5J5</accession>
<dbReference type="EMBL" id="AP024329">
    <property type="protein sequence ID" value="BCQ36759.1"/>
    <property type="molecule type" value="Genomic_DNA"/>
</dbReference>
<evidence type="ECO:0000256" key="1">
    <source>
        <dbReference type="SAM" id="SignalP"/>
    </source>
</evidence>
<dbReference type="Proteomes" id="UP000677515">
    <property type="component" value="Chromosome"/>
</dbReference>
<protein>
    <recommendedName>
        <fullName evidence="4">Type 1 fimbria pilin</fullName>
    </recommendedName>
</protein>